<organism evidence="13">
    <name type="scientific">Spirodela intermedia</name>
    <name type="common">Intermediate duckweed</name>
    <dbReference type="NCBI Taxonomy" id="51605"/>
    <lineage>
        <taxon>Eukaryota</taxon>
        <taxon>Viridiplantae</taxon>
        <taxon>Streptophyta</taxon>
        <taxon>Embryophyta</taxon>
        <taxon>Tracheophyta</taxon>
        <taxon>Spermatophyta</taxon>
        <taxon>Magnoliopsida</taxon>
        <taxon>Liliopsida</taxon>
        <taxon>Araceae</taxon>
        <taxon>Lemnoideae</taxon>
        <taxon>Spirodela</taxon>
    </lineage>
</organism>
<dbReference type="InterPro" id="IPR001245">
    <property type="entry name" value="Ser-Thr/Tyr_kinase_cat_dom"/>
</dbReference>
<dbReference type="PANTHER" id="PTHR48010:SF76">
    <property type="entry name" value="INACTIVE RECEPTOR KINASE RLK902-RELATED"/>
    <property type="match status" value="1"/>
</dbReference>
<feature type="binding site" evidence="9">
    <location>
        <position position="369"/>
    </location>
    <ligand>
        <name>ATP</name>
        <dbReference type="ChEBI" id="CHEBI:30616"/>
    </ligand>
</feature>
<dbReference type="Gene3D" id="1.10.510.10">
    <property type="entry name" value="Transferase(Phosphotransferase) domain 1"/>
    <property type="match status" value="2"/>
</dbReference>
<evidence type="ECO:0000313" key="13">
    <source>
        <dbReference type="EMBL" id="CAA2618920.1"/>
    </source>
</evidence>
<evidence type="ECO:0000256" key="4">
    <source>
        <dbReference type="ARBA" id="ARBA00022737"/>
    </source>
</evidence>
<feature type="domain" description="Protein kinase" evidence="12">
    <location>
        <begin position="341"/>
        <end position="600"/>
    </location>
</feature>
<evidence type="ECO:0000256" key="1">
    <source>
        <dbReference type="ARBA" id="ARBA00004162"/>
    </source>
</evidence>
<reference evidence="13 14" key="1">
    <citation type="submission" date="2019-12" db="EMBL/GenBank/DDBJ databases">
        <authorList>
            <person name="Scholz U."/>
            <person name="Mascher M."/>
            <person name="Fiebig A."/>
        </authorList>
    </citation>
    <scope>NUCLEOTIDE SEQUENCE</scope>
</reference>
<dbReference type="PROSITE" id="PS50011">
    <property type="entry name" value="PROTEIN_KINASE_DOM"/>
    <property type="match status" value="1"/>
</dbReference>
<name>A0A7I8IL57_SPIIN</name>
<dbReference type="SUPFAM" id="SSF56112">
    <property type="entry name" value="Protein kinase-like (PK-like)"/>
    <property type="match status" value="1"/>
</dbReference>
<dbReference type="GO" id="GO:0005524">
    <property type="term" value="F:ATP binding"/>
    <property type="evidence" value="ECO:0007669"/>
    <property type="project" value="UniProtKB-UniRule"/>
</dbReference>
<evidence type="ECO:0000256" key="6">
    <source>
        <dbReference type="ARBA" id="ARBA00022840"/>
    </source>
</evidence>
<dbReference type="AlphaFoldDB" id="A0A7I8IL57"/>
<dbReference type="InterPro" id="IPR017441">
    <property type="entry name" value="Protein_kinase_ATP_BS"/>
</dbReference>
<dbReference type="InterPro" id="IPR011009">
    <property type="entry name" value="Kinase-like_dom_sf"/>
</dbReference>
<keyword evidence="3 11" id="KW-0812">Transmembrane</keyword>
<dbReference type="Pfam" id="PF00560">
    <property type="entry name" value="LRR_1"/>
    <property type="match status" value="1"/>
</dbReference>
<dbReference type="PANTHER" id="PTHR48010">
    <property type="entry name" value="OS05G0588300 PROTEIN"/>
    <property type="match status" value="1"/>
</dbReference>
<proteinExistence type="predicted"/>
<dbReference type="FunFam" id="3.30.200.20:FF:000307">
    <property type="entry name" value="pollen receptor-like kinase 1"/>
    <property type="match status" value="1"/>
</dbReference>
<keyword evidence="5 9" id="KW-0547">Nucleotide-binding</keyword>
<dbReference type="GO" id="GO:0005886">
    <property type="term" value="C:plasma membrane"/>
    <property type="evidence" value="ECO:0007669"/>
    <property type="project" value="UniProtKB-SubCell"/>
</dbReference>
<dbReference type="Gene3D" id="3.80.10.10">
    <property type="entry name" value="Ribonuclease Inhibitor"/>
    <property type="match status" value="1"/>
</dbReference>
<evidence type="ECO:0000256" key="11">
    <source>
        <dbReference type="SAM" id="Phobius"/>
    </source>
</evidence>
<dbReference type="InterPro" id="IPR050994">
    <property type="entry name" value="At_inactive_RLKs"/>
</dbReference>
<accession>A0A7I8IL57</accession>
<dbReference type="Proteomes" id="UP001189122">
    <property type="component" value="Unassembled WGS sequence"/>
</dbReference>
<feature type="transmembrane region" description="Helical" evidence="11">
    <location>
        <begin position="6"/>
        <end position="24"/>
    </location>
</feature>
<evidence type="ECO:0000256" key="2">
    <source>
        <dbReference type="ARBA" id="ARBA00022614"/>
    </source>
</evidence>
<evidence type="ECO:0000259" key="12">
    <source>
        <dbReference type="PROSITE" id="PS50011"/>
    </source>
</evidence>
<dbReference type="InterPro" id="IPR001611">
    <property type="entry name" value="Leu-rich_rpt"/>
</dbReference>
<dbReference type="GO" id="GO:0004672">
    <property type="term" value="F:protein kinase activity"/>
    <property type="evidence" value="ECO:0007669"/>
    <property type="project" value="InterPro"/>
</dbReference>
<keyword evidence="6 9" id="KW-0067">ATP-binding</keyword>
<dbReference type="SUPFAM" id="SSF52058">
    <property type="entry name" value="L domain-like"/>
    <property type="match status" value="1"/>
</dbReference>
<evidence type="ECO:0000313" key="14">
    <source>
        <dbReference type="Proteomes" id="UP001189122"/>
    </source>
</evidence>
<dbReference type="EMBL" id="LR743591">
    <property type="protein sequence ID" value="CAA2618920.1"/>
    <property type="molecule type" value="Genomic_DNA"/>
</dbReference>
<dbReference type="InterPro" id="IPR000719">
    <property type="entry name" value="Prot_kinase_dom"/>
</dbReference>
<dbReference type="Pfam" id="PF07714">
    <property type="entry name" value="PK_Tyr_Ser-Thr"/>
    <property type="match status" value="1"/>
</dbReference>
<sequence>MAAGLLPPAMVPLLFFLFLFSWFPPGKPDLESDKAALLAFRDAVGRSVLQWNASSSSPFSILRLPGVGLYGRIPDGALGNLTGLRTLSLRFNGLSGRLPADLAALGELRNLYLHNNRFSGEIPSSILSLRNIVRLNLAQNAFAGSIPAGIGNLKRLRTLFLEGNQLTGQIPDFNLTLDQFNVSFNRLNGSIPRSLRTMPGSAFFGLDVCGLPSSPCPDEVPSPAPSPVEPNPPDDGGNRKKKKLSGGAIAGIAIGSVVGFLVLSLLLFFLFCGGRRENRTRSVEDQRDAPGGGGAAAAAASAAVASAAVVAARGESNSGASKNLVFFGSDARVFDVEELLRASAEVLGKGTFGTAYKAVLESERVLAVKRLRDVELPEQEFRAKIEPVGAMVHGNLVPLRAYYYSKDEKLLVYDFISEGSLSSLLHGTKGTGRPPLHWRTRVEIALDAARGVAYIHSTSPSASHGNLKSSNVLLLSGTALVSDHGLAPSPAPSPPPSPAASQATGPRNFGVLLLELLTGKAPAQALLNEEAVDLPRWVQSVVKEEWASEVFDPELLRYQDVEDEMVQLLQLAIDCTAQYPDKRPAMPEIVSRIEQIHRSSSRSDDQQKV</sequence>
<feature type="region of interest" description="Disordered" evidence="10">
    <location>
        <begin position="215"/>
        <end position="242"/>
    </location>
</feature>
<keyword evidence="7 11" id="KW-1133">Transmembrane helix</keyword>
<keyword evidence="2" id="KW-0433">Leucine-rich repeat</keyword>
<feature type="compositionally biased region" description="Pro residues" evidence="10">
    <location>
        <begin position="215"/>
        <end position="233"/>
    </location>
</feature>
<keyword evidence="4" id="KW-0677">Repeat</keyword>
<feature type="region of interest" description="Disordered" evidence="10">
    <location>
        <begin position="484"/>
        <end position="504"/>
    </location>
</feature>
<evidence type="ECO:0000256" key="7">
    <source>
        <dbReference type="ARBA" id="ARBA00022989"/>
    </source>
</evidence>
<keyword evidence="14" id="KW-1185">Reference proteome</keyword>
<dbReference type="Pfam" id="PF13855">
    <property type="entry name" value="LRR_8"/>
    <property type="match status" value="1"/>
</dbReference>
<evidence type="ECO:0000256" key="3">
    <source>
        <dbReference type="ARBA" id="ARBA00022692"/>
    </source>
</evidence>
<evidence type="ECO:0000256" key="9">
    <source>
        <dbReference type="PROSITE-ProRule" id="PRU10141"/>
    </source>
</evidence>
<dbReference type="Gene3D" id="3.30.200.20">
    <property type="entry name" value="Phosphorylase Kinase, domain 1"/>
    <property type="match status" value="1"/>
</dbReference>
<dbReference type="PROSITE" id="PS00107">
    <property type="entry name" value="PROTEIN_KINASE_ATP"/>
    <property type="match status" value="1"/>
</dbReference>
<dbReference type="InterPro" id="IPR032675">
    <property type="entry name" value="LRR_dom_sf"/>
</dbReference>
<feature type="compositionally biased region" description="Pro residues" evidence="10">
    <location>
        <begin position="489"/>
        <end position="498"/>
    </location>
</feature>
<evidence type="ECO:0000256" key="8">
    <source>
        <dbReference type="ARBA" id="ARBA00023136"/>
    </source>
</evidence>
<keyword evidence="8 11" id="KW-0472">Membrane</keyword>
<feature type="transmembrane region" description="Helical" evidence="11">
    <location>
        <begin position="248"/>
        <end position="271"/>
    </location>
</feature>
<evidence type="ECO:0000256" key="10">
    <source>
        <dbReference type="SAM" id="MobiDB-lite"/>
    </source>
</evidence>
<comment type="subcellular location">
    <subcellularLocation>
        <location evidence="1">Cell membrane</location>
        <topology evidence="1">Single-pass membrane protein</topology>
    </subcellularLocation>
</comment>
<dbReference type="EMBL" id="CACRZD030000004">
    <property type="protein sequence ID" value="CAA6658643.1"/>
    <property type="molecule type" value="Genomic_DNA"/>
</dbReference>
<evidence type="ECO:0000256" key="5">
    <source>
        <dbReference type="ARBA" id="ARBA00022741"/>
    </source>
</evidence>
<gene>
    <name evidence="13" type="ORF">SI7747_04005087</name>
</gene>
<protein>
    <recommendedName>
        <fullName evidence="12">Protein kinase domain-containing protein</fullName>
    </recommendedName>
</protein>